<evidence type="ECO:0000256" key="7">
    <source>
        <dbReference type="SAM" id="MobiDB-lite"/>
    </source>
</evidence>
<evidence type="ECO:0000256" key="3">
    <source>
        <dbReference type="ARBA" id="ARBA00008057"/>
    </source>
</evidence>
<comment type="similarity">
    <text evidence="3">Belongs to the CHZ1 family.</text>
</comment>
<proteinExistence type="inferred from homology"/>
<evidence type="ECO:0000256" key="2">
    <source>
        <dbReference type="ARBA" id="ARBA00004123"/>
    </source>
</evidence>
<feature type="compositionally biased region" description="Acidic residues" evidence="7">
    <location>
        <begin position="159"/>
        <end position="169"/>
    </location>
</feature>
<feature type="region of interest" description="Disordered" evidence="7">
    <location>
        <begin position="129"/>
        <end position="169"/>
    </location>
</feature>
<dbReference type="GO" id="GO:0005634">
    <property type="term" value="C:nucleus"/>
    <property type="evidence" value="ECO:0007669"/>
    <property type="project" value="UniProtKB-SubCell"/>
</dbReference>
<feature type="region of interest" description="Disordered" evidence="7">
    <location>
        <begin position="1"/>
        <end position="42"/>
    </location>
</feature>
<evidence type="ECO:0000256" key="6">
    <source>
        <dbReference type="ARBA" id="ARBA00025877"/>
    </source>
</evidence>
<organism evidence="9 10">
    <name type="scientific">Ajellomyces capsulatus</name>
    <name type="common">Darling's disease fungus</name>
    <name type="synonym">Histoplasma capsulatum</name>
    <dbReference type="NCBI Taxonomy" id="5037"/>
    <lineage>
        <taxon>Eukaryota</taxon>
        <taxon>Fungi</taxon>
        <taxon>Dikarya</taxon>
        <taxon>Ascomycota</taxon>
        <taxon>Pezizomycotina</taxon>
        <taxon>Eurotiomycetes</taxon>
        <taxon>Eurotiomycetidae</taxon>
        <taxon>Onygenales</taxon>
        <taxon>Ajellomycetaceae</taxon>
        <taxon>Histoplasma</taxon>
    </lineage>
</organism>
<dbReference type="InterPro" id="IPR019098">
    <property type="entry name" value="Histone_chaperone_domain_CHZ"/>
</dbReference>
<protein>
    <submittedName>
        <fullName evidence="9">CHZ histone chaperone domain containing protein</fullName>
    </submittedName>
</protein>
<sequence length="169" mass="17914">MGETGAATYGSSAGSGVEKGKGKAMDNHVADDSEDVESSSDESTADLQCVLVHTRVFSPSPRFSLPPLLSAWANCSFFSPTNTFCCGRGGTKNVEDEEDVGQDNLEPISAENIIGDGRRTRGKTIDFAAAAKKAEEDGEPIGEDDDDDDGDFEAHDDSNIPDDVDMTKD</sequence>
<feature type="compositionally biased region" description="Basic and acidic residues" evidence="7">
    <location>
        <begin position="18"/>
        <end position="31"/>
    </location>
</feature>
<accession>A0A8A1LYF8</accession>
<keyword evidence="5" id="KW-0539">Nucleus</keyword>
<evidence type="ECO:0000256" key="5">
    <source>
        <dbReference type="ARBA" id="ARBA00023242"/>
    </source>
</evidence>
<comment type="function">
    <text evidence="1">Forms a chaperone-bound H2A.Z-H2B complex that acts as a source for SWR1 complex-dependent H2A to H2A.Z histone replacement in chromatin.</text>
</comment>
<comment type="subunit">
    <text evidence="6">Forms a heterotrimer with H2A.Z-H2B, stabilizing the association of the histone dimer. Also, with a lower affinity, forms a heterotrimer with H2A-H2B.</text>
</comment>
<evidence type="ECO:0000313" key="10">
    <source>
        <dbReference type="Proteomes" id="UP000663671"/>
    </source>
</evidence>
<reference evidence="9" key="1">
    <citation type="submission" date="2021-01" db="EMBL/GenBank/DDBJ databases">
        <title>Chromosome-level genome assembly of a human fungal pathogen reveals clustering of transcriptionally co-regulated genes.</title>
        <authorList>
            <person name="Voorhies M."/>
            <person name="Cohen S."/>
            <person name="Shea T.P."/>
            <person name="Petrus S."/>
            <person name="Munoz J.F."/>
            <person name="Poplawski S."/>
            <person name="Goldman W.E."/>
            <person name="Michael T."/>
            <person name="Cuomo C.A."/>
            <person name="Sil A."/>
            <person name="Beyhan S."/>
        </authorList>
    </citation>
    <scope>NUCLEOTIDE SEQUENCE</scope>
    <source>
        <strain evidence="9">WU24</strain>
    </source>
</reference>
<comment type="subcellular location">
    <subcellularLocation>
        <location evidence="2">Nucleus</location>
    </subcellularLocation>
</comment>
<feature type="compositionally biased region" description="Acidic residues" evidence="7">
    <location>
        <begin position="136"/>
        <end position="151"/>
    </location>
</feature>
<dbReference type="OrthoDB" id="4174291at2759"/>
<dbReference type="SMART" id="SM01082">
    <property type="entry name" value="CHZ"/>
    <property type="match status" value="1"/>
</dbReference>
<feature type="domain" description="Histone chaperone" evidence="8">
    <location>
        <begin position="97"/>
        <end position="136"/>
    </location>
</feature>
<name>A0A8A1LYF8_AJECA</name>
<evidence type="ECO:0000313" key="9">
    <source>
        <dbReference type="EMBL" id="QSS59216.1"/>
    </source>
</evidence>
<evidence type="ECO:0000256" key="4">
    <source>
        <dbReference type="ARBA" id="ARBA00023186"/>
    </source>
</evidence>
<evidence type="ECO:0000256" key="1">
    <source>
        <dbReference type="ARBA" id="ARBA00002212"/>
    </source>
</evidence>
<keyword evidence="4" id="KW-0143">Chaperone</keyword>
<dbReference type="Pfam" id="PF09649">
    <property type="entry name" value="CHZ"/>
    <property type="match status" value="1"/>
</dbReference>
<dbReference type="VEuPathDB" id="FungiDB:I7I51_08649"/>
<feature type="compositionally biased region" description="Low complexity" evidence="7">
    <location>
        <begin position="1"/>
        <end position="16"/>
    </location>
</feature>
<dbReference type="AlphaFoldDB" id="A0A8A1LYF8"/>
<feature type="compositionally biased region" description="Acidic residues" evidence="7">
    <location>
        <begin position="32"/>
        <end position="42"/>
    </location>
</feature>
<evidence type="ECO:0000259" key="8">
    <source>
        <dbReference type="SMART" id="SM01082"/>
    </source>
</evidence>
<dbReference type="Proteomes" id="UP000663671">
    <property type="component" value="Chromosome 2"/>
</dbReference>
<dbReference type="EMBL" id="CP069109">
    <property type="protein sequence ID" value="QSS59216.1"/>
    <property type="molecule type" value="Genomic_DNA"/>
</dbReference>
<gene>
    <name evidence="9" type="ORF">I7I51_08649</name>
</gene>